<dbReference type="InterPro" id="IPR050266">
    <property type="entry name" value="AB_hydrolase_sf"/>
</dbReference>
<feature type="domain" description="AB hydrolase-1" evidence="1">
    <location>
        <begin position="89"/>
        <end position="314"/>
    </location>
</feature>
<dbReference type="GO" id="GO:0046464">
    <property type="term" value="P:acylglycerol catabolic process"/>
    <property type="evidence" value="ECO:0007669"/>
    <property type="project" value="TreeGrafter"/>
</dbReference>
<feature type="non-terminal residue" evidence="2">
    <location>
        <position position="1"/>
    </location>
</feature>
<dbReference type="InterPro" id="IPR000073">
    <property type="entry name" value="AB_hydrolase_1"/>
</dbReference>
<evidence type="ECO:0000313" key="2">
    <source>
        <dbReference type="EMBL" id="KKL98402.1"/>
    </source>
</evidence>
<dbReference type="PRINTS" id="PR00111">
    <property type="entry name" value="ABHYDROLASE"/>
</dbReference>
<dbReference type="SUPFAM" id="SSF53474">
    <property type="entry name" value="alpha/beta-Hydrolases"/>
    <property type="match status" value="1"/>
</dbReference>
<dbReference type="PANTHER" id="PTHR43798:SF5">
    <property type="entry name" value="MONOACYLGLYCEROL LIPASE ABHD6"/>
    <property type="match status" value="1"/>
</dbReference>
<sequence>IQDDNKIDFATFDAIGNTTNGTRKDWLFAKSMNNQYPLQFIVNELCFESHCVLSESVNGDTGVPQLRLIALDSGSGDTWTKPACRDGEPMVFVHGFQSTKSYWVPYFKKLHNKYKIIAMDLPGHGNSSRPKNQKYSLQALSASLERFIEEKKIDNFHLIGTSMGGGIATVYAHNNPDRVKSLILINPLGIDQEKKSDLQVLMEKGKNLLFPRNLEEFDEMAIFLTGKPLALSAYFKKYALTQMIKNYFFFKRAFKEMITTSKTLDDILPKIKTKTLILIGKKDKIIHPSSYEYFIRLMPNAQAVRFKNGAHAFIGKHFNKAIVSIDEFLKEN</sequence>
<dbReference type="EMBL" id="LAZR01017932">
    <property type="protein sequence ID" value="KKL98402.1"/>
    <property type="molecule type" value="Genomic_DNA"/>
</dbReference>
<dbReference type="Gene3D" id="3.40.50.1820">
    <property type="entry name" value="alpha/beta hydrolase"/>
    <property type="match status" value="1"/>
</dbReference>
<evidence type="ECO:0000259" key="1">
    <source>
        <dbReference type="Pfam" id="PF00561"/>
    </source>
</evidence>
<accession>A0A0F9JHD1</accession>
<protein>
    <recommendedName>
        <fullName evidence="1">AB hydrolase-1 domain-containing protein</fullName>
    </recommendedName>
</protein>
<dbReference type="PANTHER" id="PTHR43798">
    <property type="entry name" value="MONOACYLGLYCEROL LIPASE"/>
    <property type="match status" value="1"/>
</dbReference>
<organism evidence="2">
    <name type="scientific">marine sediment metagenome</name>
    <dbReference type="NCBI Taxonomy" id="412755"/>
    <lineage>
        <taxon>unclassified sequences</taxon>
        <taxon>metagenomes</taxon>
        <taxon>ecological metagenomes</taxon>
    </lineage>
</organism>
<dbReference type="Pfam" id="PF00561">
    <property type="entry name" value="Abhydrolase_1"/>
    <property type="match status" value="1"/>
</dbReference>
<gene>
    <name evidence="2" type="ORF">LCGC14_1824740</name>
</gene>
<dbReference type="AlphaFoldDB" id="A0A0F9JHD1"/>
<reference evidence="2" key="1">
    <citation type="journal article" date="2015" name="Nature">
        <title>Complex archaea that bridge the gap between prokaryotes and eukaryotes.</title>
        <authorList>
            <person name="Spang A."/>
            <person name="Saw J.H."/>
            <person name="Jorgensen S.L."/>
            <person name="Zaremba-Niedzwiedzka K."/>
            <person name="Martijn J."/>
            <person name="Lind A.E."/>
            <person name="van Eijk R."/>
            <person name="Schleper C."/>
            <person name="Guy L."/>
            <person name="Ettema T.J."/>
        </authorList>
    </citation>
    <scope>NUCLEOTIDE SEQUENCE</scope>
</reference>
<proteinExistence type="predicted"/>
<name>A0A0F9JHD1_9ZZZZ</name>
<comment type="caution">
    <text evidence="2">The sequence shown here is derived from an EMBL/GenBank/DDBJ whole genome shotgun (WGS) entry which is preliminary data.</text>
</comment>
<dbReference type="InterPro" id="IPR029058">
    <property type="entry name" value="AB_hydrolase_fold"/>
</dbReference>
<dbReference type="GO" id="GO:0016020">
    <property type="term" value="C:membrane"/>
    <property type="evidence" value="ECO:0007669"/>
    <property type="project" value="TreeGrafter"/>
</dbReference>
<dbReference type="GO" id="GO:0047372">
    <property type="term" value="F:monoacylglycerol lipase activity"/>
    <property type="evidence" value="ECO:0007669"/>
    <property type="project" value="TreeGrafter"/>
</dbReference>